<dbReference type="PANTHER" id="PTHR48106:SF8">
    <property type="entry name" value="OS02G0805600 PROTEIN"/>
    <property type="match status" value="1"/>
</dbReference>
<dbReference type="Pfam" id="PF00107">
    <property type="entry name" value="ADH_zinc_N"/>
    <property type="match status" value="1"/>
</dbReference>
<dbReference type="InterPro" id="IPR014189">
    <property type="entry name" value="Quinone_OxRdtase_PIG3"/>
</dbReference>
<dbReference type="NCBIfam" id="TIGR02824">
    <property type="entry name" value="quinone_pig3"/>
    <property type="match status" value="1"/>
</dbReference>
<comment type="caution">
    <text evidence="4">The sequence shown here is derived from an EMBL/GenBank/DDBJ whole genome shotgun (WGS) entry which is preliminary data.</text>
</comment>
<dbReference type="Proteomes" id="UP001500655">
    <property type="component" value="Unassembled WGS sequence"/>
</dbReference>
<proteinExistence type="predicted"/>
<feature type="domain" description="Enoyl reductase (ER)" evidence="3">
    <location>
        <begin position="20"/>
        <end position="332"/>
    </location>
</feature>
<protein>
    <submittedName>
        <fullName evidence="4">NAD(P)H-quinone oxidoreductase</fullName>
    </submittedName>
</protein>
<keyword evidence="2" id="KW-0560">Oxidoreductase</keyword>
<reference evidence="5" key="1">
    <citation type="journal article" date="2019" name="Int. J. Syst. Evol. Microbiol.">
        <title>The Global Catalogue of Microorganisms (GCM) 10K type strain sequencing project: providing services to taxonomists for standard genome sequencing and annotation.</title>
        <authorList>
            <consortium name="The Broad Institute Genomics Platform"/>
            <consortium name="The Broad Institute Genome Sequencing Center for Infectious Disease"/>
            <person name="Wu L."/>
            <person name="Ma J."/>
        </authorList>
    </citation>
    <scope>NUCLEOTIDE SEQUENCE [LARGE SCALE GENOMIC DNA]</scope>
    <source>
        <strain evidence="5">JCM 13249</strain>
    </source>
</reference>
<keyword evidence="1" id="KW-0521">NADP</keyword>
<dbReference type="InterPro" id="IPR013154">
    <property type="entry name" value="ADH-like_N"/>
</dbReference>
<gene>
    <name evidence="4" type="ORF">GCM10009681_28110</name>
</gene>
<sequence>MDALAGDDVRVHAITISRPGGPEVLVWGEVDEPEVRPDEVLIEVAAAGVNRADLLQREGHYPPPPGASQYPGLEVSGTVAAVGREVTDWRVGDRVCALLSGGGYAERVAVPQGQVLPVPDSVDLVAAAGLPEAACTVWSNVFDVARLQPLEVLLVHGGGSGIGTFAIQLADAHGSRVLTTARSAKHDALRELGADLAIDYTDEDFVAATLAATAGRGADVILDIVGGAYLPRNVQALAPGGRLVVIGLQGGRRGELDLGVLLAKRASVAATALRSRSAEDKARVVAGVRAHVWPLVEAGMVGPVIDTKFPIAEAAAAHERVAASDHVGKVLLVA</sequence>
<dbReference type="EMBL" id="BAAALS010000012">
    <property type="protein sequence ID" value="GAA1755342.1"/>
    <property type="molecule type" value="Genomic_DNA"/>
</dbReference>
<accession>A0ABN2KG73</accession>
<dbReference type="CDD" id="cd05276">
    <property type="entry name" value="p53_inducible_oxidoreductase"/>
    <property type="match status" value="1"/>
</dbReference>
<name>A0ABN2KG73_9ACTN</name>
<dbReference type="SUPFAM" id="SSF51735">
    <property type="entry name" value="NAD(P)-binding Rossmann-fold domains"/>
    <property type="match status" value="1"/>
</dbReference>
<evidence type="ECO:0000313" key="5">
    <source>
        <dbReference type="Proteomes" id="UP001500655"/>
    </source>
</evidence>
<evidence type="ECO:0000259" key="3">
    <source>
        <dbReference type="SMART" id="SM00829"/>
    </source>
</evidence>
<dbReference type="PANTHER" id="PTHR48106">
    <property type="entry name" value="QUINONE OXIDOREDUCTASE PIG3-RELATED"/>
    <property type="match status" value="1"/>
</dbReference>
<evidence type="ECO:0000313" key="4">
    <source>
        <dbReference type="EMBL" id="GAA1755342.1"/>
    </source>
</evidence>
<dbReference type="InterPro" id="IPR013149">
    <property type="entry name" value="ADH-like_C"/>
</dbReference>
<dbReference type="Gene3D" id="3.40.50.720">
    <property type="entry name" value="NAD(P)-binding Rossmann-like Domain"/>
    <property type="match status" value="1"/>
</dbReference>
<dbReference type="Pfam" id="PF08240">
    <property type="entry name" value="ADH_N"/>
    <property type="match status" value="1"/>
</dbReference>
<evidence type="ECO:0000256" key="1">
    <source>
        <dbReference type="ARBA" id="ARBA00022857"/>
    </source>
</evidence>
<keyword evidence="5" id="KW-1185">Reference proteome</keyword>
<dbReference type="Gene3D" id="3.90.180.10">
    <property type="entry name" value="Medium-chain alcohol dehydrogenases, catalytic domain"/>
    <property type="match status" value="1"/>
</dbReference>
<dbReference type="InterPro" id="IPR036291">
    <property type="entry name" value="NAD(P)-bd_dom_sf"/>
</dbReference>
<dbReference type="SMART" id="SM00829">
    <property type="entry name" value="PKS_ER"/>
    <property type="match status" value="1"/>
</dbReference>
<dbReference type="SUPFAM" id="SSF50129">
    <property type="entry name" value="GroES-like"/>
    <property type="match status" value="1"/>
</dbReference>
<organism evidence="4 5">
    <name type="scientific">Luedemannella helvata</name>
    <dbReference type="NCBI Taxonomy" id="349315"/>
    <lineage>
        <taxon>Bacteria</taxon>
        <taxon>Bacillati</taxon>
        <taxon>Actinomycetota</taxon>
        <taxon>Actinomycetes</taxon>
        <taxon>Micromonosporales</taxon>
        <taxon>Micromonosporaceae</taxon>
        <taxon>Luedemannella</taxon>
    </lineage>
</organism>
<dbReference type="InterPro" id="IPR020843">
    <property type="entry name" value="ER"/>
</dbReference>
<dbReference type="InterPro" id="IPR011032">
    <property type="entry name" value="GroES-like_sf"/>
</dbReference>
<evidence type="ECO:0000256" key="2">
    <source>
        <dbReference type="ARBA" id="ARBA00023002"/>
    </source>
</evidence>